<proteinExistence type="predicted"/>
<reference evidence="2" key="1">
    <citation type="journal article" date="2019" name="bioRxiv">
        <title>Genomics, evolutionary history and diagnostics of the Alternaria alternata species group including apple and Asian pear pathotypes.</title>
        <authorList>
            <person name="Armitage A.D."/>
            <person name="Cockerton H.M."/>
            <person name="Sreenivasaprasad S."/>
            <person name="Woodhall J.W."/>
            <person name="Lane C.R."/>
            <person name="Harrison R.J."/>
            <person name="Clarkson J.P."/>
        </authorList>
    </citation>
    <scope>NUCLEOTIDE SEQUENCE [LARGE SCALE GENOMIC DNA]</scope>
    <source>
        <strain evidence="2">FERA 1177</strain>
    </source>
</reference>
<sequence length="134" mass="15268">MVSSAKGLRASSTTLRSLFSPIDYSSTNSLHPTFHLRNYHALDIHELTCKSLRRAFGTDRRVSERYSDHRRLRRQFRETFVWRVKTGLRPDAYGGAIAPVSSLKVPLEKVFGAFGSSRHFRSLRRGTANTKKAT</sequence>
<accession>A0A4Q4NS82</accession>
<dbReference type="EMBL" id="PDXD01000002">
    <property type="protein sequence ID" value="RYN81614.1"/>
    <property type="molecule type" value="Genomic_DNA"/>
</dbReference>
<evidence type="ECO:0000313" key="1">
    <source>
        <dbReference type="EMBL" id="RYN81614.1"/>
    </source>
</evidence>
<name>A0A4Q4NS82_ALTAL</name>
<gene>
    <name evidence="1" type="ORF">AA0117_g2342</name>
</gene>
<dbReference type="AlphaFoldDB" id="A0A4Q4NS82"/>
<protein>
    <submittedName>
        <fullName evidence="1">Uncharacterized protein</fullName>
    </submittedName>
</protein>
<organism evidence="1 2">
    <name type="scientific">Alternaria alternata</name>
    <name type="common">Alternaria rot fungus</name>
    <name type="synonym">Torula alternata</name>
    <dbReference type="NCBI Taxonomy" id="5599"/>
    <lineage>
        <taxon>Eukaryota</taxon>
        <taxon>Fungi</taxon>
        <taxon>Dikarya</taxon>
        <taxon>Ascomycota</taxon>
        <taxon>Pezizomycotina</taxon>
        <taxon>Dothideomycetes</taxon>
        <taxon>Pleosporomycetidae</taxon>
        <taxon>Pleosporales</taxon>
        <taxon>Pleosporineae</taxon>
        <taxon>Pleosporaceae</taxon>
        <taxon>Alternaria</taxon>
        <taxon>Alternaria sect. Alternaria</taxon>
        <taxon>Alternaria alternata complex</taxon>
    </lineage>
</organism>
<dbReference type="Proteomes" id="UP000291422">
    <property type="component" value="Unassembled WGS sequence"/>
</dbReference>
<evidence type="ECO:0000313" key="2">
    <source>
        <dbReference type="Proteomes" id="UP000291422"/>
    </source>
</evidence>
<comment type="caution">
    <text evidence="1">The sequence shown here is derived from an EMBL/GenBank/DDBJ whole genome shotgun (WGS) entry which is preliminary data.</text>
</comment>